<dbReference type="Proteomes" id="UP000652761">
    <property type="component" value="Unassembled WGS sequence"/>
</dbReference>
<dbReference type="AlphaFoldDB" id="A0A843X5K4"/>
<protein>
    <recommendedName>
        <fullName evidence="4">Secreted protein</fullName>
    </recommendedName>
</protein>
<reference evidence="2" key="1">
    <citation type="submission" date="2017-07" db="EMBL/GenBank/DDBJ databases">
        <title>Taro Niue Genome Assembly and Annotation.</title>
        <authorList>
            <person name="Atibalentja N."/>
            <person name="Keating K."/>
            <person name="Fields C.J."/>
        </authorList>
    </citation>
    <scope>NUCLEOTIDE SEQUENCE</scope>
    <source>
        <strain evidence="2">Niue_2</strain>
        <tissue evidence="2">Leaf</tissue>
    </source>
</reference>
<organism evidence="2 3">
    <name type="scientific">Colocasia esculenta</name>
    <name type="common">Wild taro</name>
    <name type="synonym">Arum esculentum</name>
    <dbReference type="NCBI Taxonomy" id="4460"/>
    <lineage>
        <taxon>Eukaryota</taxon>
        <taxon>Viridiplantae</taxon>
        <taxon>Streptophyta</taxon>
        <taxon>Embryophyta</taxon>
        <taxon>Tracheophyta</taxon>
        <taxon>Spermatophyta</taxon>
        <taxon>Magnoliopsida</taxon>
        <taxon>Liliopsida</taxon>
        <taxon>Araceae</taxon>
        <taxon>Aroideae</taxon>
        <taxon>Colocasieae</taxon>
        <taxon>Colocasia</taxon>
    </lineage>
</organism>
<evidence type="ECO:0000313" key="2">
    <source>
        <dbReference type="EMBL" id="MQM13515.1"/>
    </source>
</evidence>
<accession>A0A843X5K4</accession>
<sequence length="139" mass="14980">MLCSFLVAIAFPSRLRCIAWLPCVLVRFPRTVCCCPGEGFSQGNSVLVSTVAVLPQSLRCAVGLAGSSQDRPLSLLSEVLPRSALCSFRATVVLSLWFEVCRLVGLRSGEVLPGRLLALLVEVLPKSALCLFWSSLLSL</sequence>
<evidence type="ECO:0000313" key="3">
    <source>
        <dbReference type="Proteomes" id="UP000652761"/>
    </source>
</evidence>
<keyword evidence="1" id="KW-0732">Signal</keyword>
<feature type="signal peptide" evidence="1">
    <location>
        <begin position="1"/>
        <end position="17"/>
    </location>
</feature>
<evidence type="ECO:0008006" key="4">
    <source>
        <dbReference type="Google" id="ProtNLM"/>
    </source>
</evidence>
<dbReference type="EMBL" id="NMUH01005720">
    <property type="protein sequence ID" value="MQM13515.1"/>
    <property type="molecule type" value="Genomic_DNA"/>
</dbReference>
<gene>
    <name evidence="2" type="ORF">Taro_046442</name>
</gene>
<comment type="caution">
    <text evidence="2">The sequence shown here is derived from an EMBL/GenBank/DDBJ whole genome shotgun (WGS) entry which is preliminary data.</text>
</comment>
<evidence type="ECO:0000256" key="1">
    <source>
        <dbReference type="SAM" id="SignalP"/>
    </source>
</evidence>
<proteinExistence type="predicted"/>
<feature type="chain" id="PRO_5033021658" description="Secreted protein" evidence="1">
    <location>
        <begin position="18"/>
        <end position="139"/>
    </location>
</feature>
<name>A0A843X5K4_COLES</name>
<keyword evidence="3" id="KW-1185">Reference proteome</keyword>